<protein>
    <submittedName>
        <fullName evidence="1">Integrin beta-like protein a</fullName>
    </submittedName>
</protein>
<keyword evidence="1" id="KW-0401">Integrin</keyword>
<comment type="caution">
    <text evidence="1">The sequence shown here is derived from an EMBL/GenBank/DDBJ whole genome shotgun (WGS) entry which is preliminary data.</text>
</comment>
<keyword evidence="2" id="KW-1185">Reference proteome</keyword>
<dbReference type="EMBL" id="BLXT01008461">
    <property type="protein sequence ID" value="GFO49255.1"/>
    <property type="molecule type" value="Genomic_DNA"/>
</dbReference>
<evidence type="ECO:0000313" key="1">
    <source>
        <dbReference type="EMBL" id="GFO49255.1"/>
    </source>
</evidence>
<accession>A0AAV4DYI5</accession>
<reference evidence="1 2" key="1">
    <citation type="journal article" date="2021" name="Elife">
        <title>Chloroplast acquisition without the gene transfer in kleptoplastic sea slugs, Plakobranchus ocellatus.</title>
        <authorList>
            <person name="Maeda T."/>
            <person name="Takahashi S."/>
            <person name="Yoshida T."/>
            <person name="Shimamura S."/>
            <person name="Takaki Y."/>
            <person name="Nagai Y."/>
            <person name="Toyoda A."/>
            <person name="Suzuki Y."/>
            <person name="Arimoto A."/>
            <person name="Ishii H."/>
            <person name="Satoh N."/>
            <person name="Nishiyama T."/>
            <person name="Hasebe M."/>
            <person name="Maruyama T."/>
            <person name="Minagawa J."/>
            <person name="Obokata J."/>
            <person name="Shigenobu S."/>
        </authorList>
    </citation>
    <scope>NUCLEOTIDE SEQUENCE [LARGE SCALE GENOMIC DNA]</scope>
</reference>
<dbReference type="GO" id="GO:0007229">
    <property type="term" value="P:integrin-mediated signaling pathway"/>
    <property type="evidence" value="ECO:0007669"/>
    <property type="project" value="UniProtKB-KW"/>
</dbReference>
<dbReference type="Proteomes" id="UP000735302">
    <property type="component" value="Unassembled WGS sequence"/>
</dbReference>
<evidence type="ECO:0000313" key="2">
    <source>
        <dbReference type="Proteomes" id="UP000735302"/>
    </source>
</evidence>
<dbReference type="AlphaFoldDB" id="A0AAV4DYI5"/>
<sequence length="376" mass="42117">MCKHGKQTVRRLRPWKSPALYAGFLFCWLLVLSVNGNQHFRGGSTSVEIIDSSNPAYYTVRMTIVTGWELSKGPCGPNCSVDDIGRSTELTRAEMINRTGDREYFGKWSLEIGYANTSVGRASITDHVNKNIRGRVNNVNLPTRWMQEIAQFEVNITNSEYTDIVLEGDSWMDTQLQNCTRDPVTGTCRYHLQQKIRLGTRNDTGKPNESPLVLYKPVYRVRLNEETRIPIVVADNDGDASRCRSAMFVELSLIRPMLGTNITNDCVVVISAYEADGFKDGDWGIVNIIVEDVPLNSVIMGGNLYQGKKENLGQTQVQVWFSLFLYVCIVSPQQGYLRLSDLSSDQGAGVEVRTRIKSIPADLREGSLSTVLPTFP</sequence>
<organism evidence="1 2">
    <name type="scientific">Plakobranchus ocellatus</name>
    <dbReference type="NCBI Taxonomy" id="259542"/>
    <lineage>
        <taxon>Eukaryota</taxon>
        <taxon>Metazoa</taxon>
        <taxon>Spiralia</taxon>
        <taxon>Lophotrochozoa</taxon>
        <taxon>Mollusca</taxon>
        <taxon>Gastropoda</taxon>
        <taxon>Heterobranchia</taxon>
        <taxon>Euthyneura</taxon>
        <taxon>Panpulmonata</taxon>
        <taxon>Sacoglossa</taxon>
        <taxon>Placobranchoidea</taxon>
        <taxon>Plakobranchidae</taxon>
        <taxon>Plakobranchus</taxon>
    </lineage>
</organism>
<name>A0AAV4DYI5_9GAST</name>
<gene>
    <name evidence="1" type="ORF">PoB_007576000</name>
</gene>
<proteinExistence type="predicted"/>